<keyword evidence="1" id="KW-1133">Transmembrane helix</keyword>
<evidence type="ECO:0000313" key="2">
    <source>
        <dbReference type="EMBL" id="MBM6753318.1"/>
    </source>
</evidence>
<feature type="transmembrane region" description="Helical" evidence="1">
    <location>
        <begin position="43"/>
        <end position="62"/>
    </location>
</feature>
<feature type="transmembrane region" description="Helical" evidence="1">
    <location>
        <begin position="198"/>
        <end position="219"/>
    </location>
</feature>
<feature type="transmembrane region" description="Helical" evidence="1">
    <location>
        <begin position="68"/>
        <end position="87"/>
    </location>
</feature>
<evidence type="ECO:0008006" key="4">
    <source>
        <dbReference type="Google" id="ProtNLM"/>
    </source>
</evidence>
<dbReference type="Proteomes" id="UP000776629">
    <property type="component" value="Unassembled WGS sequence"/>
</dbReference>
<evidence type="ECO:0000256" key="1">
    <source>
        <dbReference type="SAM" id="Phobius"/>
    </source>
</evidence>
<protein>
    <recommendedName>
        <fullName evidence="4">Acyltransferase 3 domain-containing protein</fullName>
    </recommendedName>
</protein>
<name>A0ABS2ELP4_9LACO</name>
<evidence type="ECO:0000313" key="3">
    <source>
        <dbReference type="Proteomes" id="UP000776629"/>
    </source>
</evidence>
<accession>A0ABS2ELP4</accession>
<keyword evidence="1" id="KW-0812">Transmembrane</keyword>
<feature type="transmembrane region" description="Helical" evidence="1">
    <location>
        <begin position="108"/>
        <end position="128"/>
    </location>
</feature>
<dbReference type="EMBL" id="JACJJQ010000002">
    <property type="protein sequence ID" value="MBM6753318.1"/>
    <property type="molecule type" value="Genomic_DNA"/>
</dbReference>
<keyword evidence="1" id="KW-0472">Membrane</keyword>
<sequence length="220" mass="26115">MLWQFINGNAAPHLWYNTMMLQFIILMPFFWWLTKLAITHPKLVTVTTALGYLLWLEIYQIATKRSPTHWYLLDRICLSFMIYAVYGGLAWQFASRVNLWLVKWRKKLILATGLVLIWTNGELFQFGFPVRLTNAPYYKLSMTCHSLLIIALVANLNLWQTYHHQDHSLASFHWLATYAYRAFLSHGFWLYFIWHGMLFWGVPTNHLILAIVLTWLITWG</sequence>
<keyword evidence="3" id="KW-1185">Reference proteome</keyword>
<feature type="transmembrane region" description="Helical" evidence="1">
    <location>
        <begin position="171"/>
        <end position="192"/>
    </location>
</feature>
<gene>
    <name evidence="2" type="ORF">H5993_00850</name>
</gene>
<organism evidence="2 3">
    <name type="scientific">Limosilactobacillus alvi</name>
    <dbReference type="NCBI Taxonomy" id="990412"/>
    <lineage>
        <taxon>Bacteria</taxon>
        <taxon>Bacillati</taxon>
        <taxon>Bacillota</taxon>
        <taxon>Bacilli</taxon>
        <taxon>Lactobacillales</taxon>
        <taxon>Lactobacillaceae</taxon>
        <taxon>Limosilactobacillus</taxon>
    </lineage>
</organism>
<proteinExistence type="predicted"/>
<feature type="transmembrane region" description="Helical" evidence="1">
    <location>
        <begin position="140"/>
        <end position="159"/>
    </location>
</feature>
<comment type="caution">
    <text evidence="2">The sequence shown here is derived from an EMBL/GenBank/DDBJ whole genome shotgun (WGS) entry which is preliminary data.</text>
</comment>
<feature type="transmembrane region" description="Helical" evidence="1">
    <location>
        <begin position="14"/>
        <end position="34"/>
    </location>
</feature>
<reference evidence="2 3" key="1">
    <citation type="journal article" date="2021" name="Sci. Rep.">
        <title>The distribution of antibiotic resistance genes in chicken gut microbiota commensals.</title>
        <authorList>
            <person name="Juricova H."/>
            <person name="Matiasovicova J."/>
            <person name="Kubasova T."/>
            <person name="Cejkova D."/>
            <person name="Rychlik I."/>
        </authorList>
    </citation>
    <scope>NUCLEOTIDE SEQUENCE [LARGE SCALE GENOMIC DNA]</scope>
    <source>
        <strain evidence="2 3">An810</strain>
    </source>
</reference>